<keyword evidence="1" id="KW-0472">Membrane</keyword>
<dbReference type="AlphaFoldDB" id="A0A7W5C0H9"/>
<dbReference type="Pfam" id="PF04018">
    <property type="entry name" value="VCA0040-like"/>
    <property type="match status" value="1"/>
</dbReference>
<sequence length="325" mass="34556">MKRQIGLLLRGAGMGAADAVPGVSGGTIAFVTGIYEELLYTIRRFGPSAIVAWRQDGVAGLVAHLNLAFLVPLLAGIAASLISVAHLVVWLMEAQPLLLDGFFFGLVAASALVVGRHPADWRFWHLLPLLVGLLLAQALPALMPWLGQLGSPALVLVVAGAIAISALLLPGVSGSFLLLTMGLYGKVMAAIRSFDLEVLLLFGGGCLIGLFAFSRLLCWLLERFHTATLQLLVGFILGSLPVLWPWRELVRYQLGPDGQMIPLDFRYLTPSGFTQVTGDPAQLPVVVALMLAGAALVWGIGRAHRGGDALARDGRQKDKEEGSDA</sequence>
<feature type="transmembrane region" description="Helical" evidence="1">
    <location>
        <begin position="12"/>
        <end position="35"/>
    </location>
</feature>
<feature type="transmembrane region" description="Helical" evidence="1">
    <location>
        <begin position="154"/>
        <end position="179"/>
    </location>
</feature>
<feature type="transmembrane region" description="Helical" evidence="1">
    <location>
        <begin position="97"/>
        <end position="115"/>
    </location>
</feature>
<name>A0A7W5C0H9_9GAMM</name>
<comment type="caution">
    <text evidence="2">The sequence shown here is derived from an EMBL/GenBank/DDBJ whole genome shotgun (WGS) entry which is preliminary data.</text>
</comment>
<keyword evidence="3" id="KW-1185">Reference proteome</keyword>
<dbReference type="RefSeq" id="WP_246392982.1">
    <property type="nucleotide sequence ID" value="NZ_JACHXM010000017.1"/>
</dbReference>
<dbReference type="PANTHER" id="PTHR37308">
    <property type="entry name" value="INTEGRAL MEMBRANE PROTEIN"/>
    <property type="match status" value="1"/>
</dbReference>
<keyword evidence="1" id="KW-1133">Transmembrane helix</keyword>
<dbReference type="PANTHER" id="PTHR37308:SF1">
    <property type="entry name" value="POLYPRENYL-PHOSPHATE TRANSPORTER"/>
    <property type="match status" value="1"/>
</dbReference>
<feature type="transmembrane region" description="Helical" evidence="1">
    <location>
        <begin position="199"/>
        <end position="221"/>
    </location>
</feature>
<feature type="transmembrane region" description="Helical" evidence="1">
    <location>
        <begin position="67"/>
        <end position="90"/>
    </location>
</feature>
<keyword evidence="1" id="KW-0812">Transmembrane</keyword>
<proteinExistence type="predicted"/>
<feature type="transmembrane region" description="Helical" evidence="1">
    <location>
        <begin position="228"/>
        <end position="246"/>
    </location>
</feature>
<feature type="transmembrane region" description="Helical" evidence="1">
    <location>
        <begin position="281"/>
        <end position="300"/>
    </location>
</feature>
<accession>A0A7W5C0H9</accession>
<dbReference type="EMBL" id="JACHXM010000017">
    <property type="protein sequence ID" value="MBB3142118.1"/>
    <property type="molecule type" value="Genomic_DNA"/>
</dbReference>
<gene>
    <name evidence="2" type="ORF">FHR96_003005</name>
</gene>
<feature type="transmembrane region" description="Helical" evidence="1">
    <location>
        <begin position="121"/>
        <end position="142"/>
    </location>
</feature>
<evidence type="ECO:0000313" key="3">
    <source>
        <dbReference type="Proteomes" id="UP000525987"/>
    </source>
</evidence>
<dbReference type="InterPro" id="IPR007163">
    <property type="entry name" value="VCA0040-like"/>
</dbReference>
<reference evidence="2 3" key="1">
    <citation type="submission" date="2020-08" db="EMBL/GenBank/DDBJ databases">
        <title>Genomic Encyclopedia of Type Strains, Phase III (KMG-III): the genomes of soil and plant-associated and newly described type strains.</title>
        <authorList>
            <person name="Whitman W."/>
        </authorList>
    </citation>
    <scope>NUCLEOTIDE SEQUENCE [LARGE SCALE GENOMIC DNA]</scope>
    <source>
        <strain evidence="2 3">CECT 5995</strain>
    </source>
</reference>
<dbReference type="Proteomes" id="UP000525987">
    <property type="component" value="Unassembled WGS sequence"/>
</dbReference>
<organism evidence="2 3">
    <name type="scientific">Halomonas organivorans</name>
    <dbReference type="NCBI Taxonomy" id="257772"/>
    <lineage>
        <taxon>Bacteria</taxon>
        <taxon>Pseudomonadati</taxon>
        <taxon>Pseudomonadota</taxon>
        <taxon>Gammaproteobacteria</taxon>
        <taxon>Oceanospirillales</taxon>
        <taxon>Halomonadaceae</taxon>
        <taxon>Halomonas</taxon>
    </lineage>
</organism>
<evidence type="ECO:0000313" key="2">
    <source>
        <dbReference type="EMBL" id="MBB3142118.1"/>
    </source>
</evidence>
<protein>
    <submittedName>
        <fullName evidence="2">Putative membrane protein</fullName>
    </submittedName>
</protein>
<evidence type="ECO:0000256" key="1">
    <source>
        <dbReference type="SAM" id="Phobius"/>
    </source>
</evidence>